<proteinExistence type="predicted"/>
<feature type="region of interest" description="Disordered" evidence="1">
    <location>
        <begin position="18"/>
        <end position="46"/>
    </location>
</feature>
<dbReference type="AlphaFoldDB" id="A0A6G0JMB3"/>
<accession>A0A6G0JMB3</accession>
<evidence type="ECO:0000313" key="3">
    <source>
        <dbReference type="Proteomes" id="UP000488956"/>
    </source>
</evidence>
<evidence type="ECO:0000313" key="2">
    <source>
        <dbReference type="EMBL" id="KAE9061104.1"/>
    </source>
</evidence>
<protein>
    <submittedName>
        <fullName evidence="2">Uncharacterized protein</fullName>
    </submittedName>
</protein>
<gene>
    <name evidence="2" type="ORF">PF010_g29946</name>
</gene>
<name>A0A6G0JMB3_9STRA</name>
<dbReference type="Proteomes" id="UP000488956">
    <property type="component" value="Unassembled WGS sequence"/>
</dbReference>
<reference evidence="2 3" key="1">
    <citation type="submission" date="2018-09" db="EMBL/GenBank/DDBJ databases">
        <title>Genomic investigation of the strawberry pathogen Phytophthora fragariae indicates pathogenicity is determined by transcriptional variation in three key races.</title>
        <authorList>
            <person name="Adams T.M."/>
            <person name="Armitage A.D."/>
            <person name="Sobczyk M.K."/>
            <person name="Bates H.J."/>
            <person name="Dunwell J.M."/>
            <person name="Nellist C.F."/>
            <person name="Harrison R.J."/>
        </authorList>
    </citation>
    <scope>NUCLEOTIDE SEQUENCE [LARGE SCALE GENOMIC DNA]</scope>
    <source>
        <strain evidence="2 3">ONT-3</strain>
    </source>
</reference>
<sequence>MSRWEWEAKVPAKWTALKAPDLEEEPKERQVPAGIKTETSTPTWNEADLESRYHRKELQDFMTHNPIMQILRPMQIGDQTGPVTAPASTDTKLEAIKILMNLLWEAGLVA</sequence>
<comment type="caution">
    <text evidence="2">The sequence shown here is derived from an EMBL/GenBank/DDBJ whole genome shotgun (WGS) entry which is preliminary data.</text>
</comment>
<organism evidence="2 3">
    <name type="scientific">Phytophthora fragariae</name>
    <dbReference type="NCBI Taxonomy" id="53985"/>
    <lineage>
        <taxon>Eukaryota</taxon>
        <taxon>Sar</taxon>
        <taxon>Stramenopiles</taxon>
        <taxon>Oomycota</taxon>
        <taxon>Peronosporomycetes</taxon>
        <taxon>Peronosporales</taxon>
        <taxon>Peronosporaceae</taxon>
        <taxon>Phytophthora</taxon>
    </lineage>
</organism>
<dbReference type="EMBL" id="QXFX01005316">
    <property type="protein sequence ID" value="KAE9061104.1"/>
    <property type="molecule type" value="Genomic_DNA"/>
</dbReference>
<evidence type="ECO:0000256" key="1">
    <source>
        <dbReference type="SAM" id="MobiDB-lite"/>
    </source>
</evidence>